<feature type="binding site" evidence="3">
    <location>
        <begin position="1039"/>
        <end position="1046"/>
    </location>
    <ligand>
        <name>GTP</name>
        <dbReference type="ChEBI" id="CHEBI:37565"/>
    </ligand>
</feature>
<dbReference type="PANTHER" id="PTHR46090:SF2">
    <property type="entry name" value="ADP-RIBOSYLATION FACTOR-LIKE PROTEIN 13B"/>
    <property type="match status" value="1"/>
</dbReference>
<reference evidence="7 8" key="1">
    <citation type="submission" date="2015-07" db="EMBL/GenBank/DDBJ databases">
        <title>High-quality genome of monoxenous trypanosomatid Leptomonas pyrrhocoris.</title>
        <authorList>
            <person name="Flegontov P."/>
            <person name="Butenko A."/>
            <person name="Firsov S."/>
            <person name="Vlcek C."/>
            <person name="Logacheva M.D."/>
            <person name="Field M."/>
            <person name="Filatov D."/>
            <person name="Flegontova O."/>
            <person name="Gerasimov E."/>
            <person name="Jackson A.P."/>
            <person name="Kelly S."/>
            <person name="Opperdoes F."/>
            <person name="O'Reilly A."/>
            <person name="Votypka J."/>
            <person name="Yurchenko V."/>
            <person name="Lukes J."/>
        </authorList>
    </citation>
    <scope>NUCLEOTIDE SEQUENCE [LARGE SCALE GENOMIC DNA]</scope>
    <source>
        <strain evidence="7">H10</strain>
    </source>
</reference>
<feature type="binding site" evidence="3">
    <location>
        <begin position="1142"/>
        <end position="1145"/>
    </location>
    <ligand>
        <name>GTP</name>
        <dbReference type="ChEBI" id="CHEBI:37565"/>
    </ligand>
</feature>
<feature type="region of interest" description="Disordered" evidence="5">
    <location>
        <begin position="852"/>
        <end position="882"/>
    </location>
</feature>
<comment type="caution">
    <text evidence="7">The sequence shown here is derived from an EMBL/GenBank/DDBJ whole genome shotgun (WGS) entry which is preliminary data.</text>
</comment>
<dbReference type="InterPro" id="IPR011993">
    <property type="entry name" value="PH-like_dom_sf"/>
</dbReference>
<dbReference type="Proteomes" id="UP000037923">
    <property type="component" value="Unassembled WGS sequence"/>
</dbReference>
<feature type="domain" description="PH" evidence="6">
    <location>
        <begin position="13"/>
        <end position="117"/>
    </location>
</feature>
<dbReference type="Pfam" id="PF00025">
    <property type="entry name" value="Arf"/>
    <property type="match status" value="1"/>
</dbReference>
<feature type="binding site" evidence="4">
    <location>
        <position position="1062"/>
    </location>
    <ligand>
        <name>Mg(2+)</name>
        <dbReference type="ChEBI" id="CHEBI:18420"/>
    </ligand>
</feature>
<feature type="region of interest" description="Disordered" evidence="5">
    <location>
        <begin position="958"/>
        <end position="995"/>
    </location>
</feature>
<evidence type="ECO:0000256" key="1">
    <source>
        <dbReference type="ARBA" id="ARBA00022741"/>
    </source>
</evidence>
<dbReference type="InterPro" id="IPR027417">
    <property type="entry name" value="P-loop_NTPase"/>
</dbReference>
<dbReference type="Pfam" id="PF00169">
    <property type="entry name" value="PH"/>
    <property type="match status" value="1"/>
</dbReference>
<evidence type="ECO:0000256" key="4">
    <source>
        <dbReference type="PIRSR" id="PIRSR606689-2"/>
    </source>
</evidence>
<dbReference type="GeneID" id="26904126"/>
<keyword evidence="4" id="KW-0460">Magnesium</keyword>
<dbReference type="PANTHER" id="PTHR46090">
    <property type="entry name" value="ADP-RIBOSYLATION FACTOR-LIKE PROTEIN 13B"/>
    <property type="match status" value="1"/>
</dbReference>
<dbReference type="SMART" id="SM00233">
    <property type="entry name" value="PH"/>
    <property type="match status" value="1"/>
</dbReference>
<keyword evidence="1 3" id="KW-0547">Nucleotide-binding</keyword>
<dbReference type="InterPro" id="IPR001849">
    <property type="entry name" value="PH_domain"/>
</dbReference>
<dbReference type="SUPFAM" id="SSF52540">
    <property type="entry name" value="P-loop containing nucleoside triphosphate hydrolases"/>
    <property type="match status" value="1"/>
</dbReference>
<keyword evidence="2 3" id="KW-0342">GTP-binding</keyword>
<evidence type="ECO:0000259" key="6">
    <source>
        <dbReference type="PROSITE" id="PS50003"/>
    </source>
</evidence>
<dbReference type="Gene3D" id="3.40.50.300">
    <property type="entry name" value="P-loop containing nucleotide triphosphate hydrolases"/>
    <property type="match status" value="1"/>
</dbReference>
<dbReference type="GO" id="GO:0005525">
    <property type="term" value="F:GTP binding"/>
    <property type="evidence" value="ECO:0007669"/>
    <property type="project" value="UniProtKB-KW"/>
</dbReference>
<dbReference type="PROSITE" id="PS50003">
    <property type="entry name" value="PH_DOMAIN"/>
    <property type="match status" value="1"/>
</dbReference>
<feature type="binding site" evidence="4">
    <location>
        <position position="1046"/>
    </location>
    <ligand>
        <name>Mg(2+)</name>
        <dbReference type="ChEBI" id="CHEBI:18420"/>
    </ligand>
</feature>
<dbReference type="OrthoDB" id="240915at2759"/>
<evidence type="ECO:0000256" key="5">
    <source>
        <dbReference type="SAM" id="MobiDB-lite"/>
    </source>
</evidence>
<feature type="binding site" evidence="3">
    <location>
        <position position="1084"/>
    </location>
    <ligand>
        <name>GTP</name>
        <dbReference type="ChEBI" id="CHEBI:37565"/>
    </ligand>
</feature>
<evidence type="ECO:0000313" key="7">
    <source>
        <dbReference type="EMBL" id="KPA81478.1"/>
    </source>
</evidence>
<evidence type="ECO:0000313" key="8">
    <source>
        <dbReference type="Proteomes" id="UP000037923"/>
    </source>
</evidence>
<dbReference type="EMBL" id="LGTL01000006">
    <property type="protein sequence ID" value="KPA81478.1"/>
    <property type="molecule type" value="Genomic_DNA"/>
</dbReference>
<name>A0A0N1J4X9_LEPPY</name>
<dbReference type="AlphaFoldDB" id="A0A0N1J4X9"/>
<dbReference type="InterPro" id="IPR006689">
    <property type="entry name" value="Small_GTPase_ARF/SAR"/>
</dbReference>
<dbReference type="RefSeq" id="XP_015659917.1">
    <property type="nucleotide sequence ID" value="XM_015801297.1"/>
</dbReference>
<dbReference type="SUPFAM" id="SSF50729">
    <property type="entry name" value="PH domain-like"/>
    <property type="match status" value="1"/>
</dbReference>
<organism evidence="7 8">
    <name type="scientific">Leptomonas pyrrhocoris</name>
    <name type="common">Firebug parasite</name>
    <dbReference type="NCBI Taxonomy" id="157538"/>
    <lineage>
        <taxon>Eukaryota</taxon>
        <taxon>Discoba</taxon>
        <taxon>Euglenozoa</taxon>
        <taxon>Kinetoplastea</taxon>
        <taxon>Metakinetoplastina</taxon>
        <taxon>Trypanosomatida</taxon>
        <taxon>Trypanosomatidae</taxon>
        <taxon>Leishmaniinae</taxon>
        <taxon>Leptomonas</taxon>
    </lineage>
</organism>
<feature type="region of interest" description="Disordered" evidence="5">
    <location>
        <begin position="904"/>
        <end position="925"/>
    </location>
</feature>
<dbReference type="Gene3D" id="2.30.29.30">
    <property type="entry name" value="Pleckstrin-homology domain (PH domain)/Phosphotyrosine-binding domain (PTB)"/>
    <property type="match status" value="1"/>
</dbReference>
<sequence>MERTTSELVSHGAAPHMGLLRCMMERRGRRSLKGYKKRFWVVNERSCRLEVYRNDQEHVPLRVFRASDIRNVIYADDKQNRFFVMVVQNRGARDINFRMSSFEEREEWSNAITRIMDTYTTINKHRNVLGMIQRRANTVSDGLGVKISIDSARLLAEVPDSLLQYVAEAVDISLASVTAIVRAYSGESADMPRNYILYVHAITDEYAVAVRRGPKYNPVGRTMTLNVCLLKVKTDRVSFVVTQPDEVFRLVQSNVFRNPVIEGWIETEPNCARACADIQEYLGVPSTKKGWITFQWGQHVSDGAKVEAFLQRFVTAAFFEGALRSVREAVVRVERVIAEVNLQTLMRNSALGQLAAGQRDSSTVSARLQRRSNTTTTFNVGEGATAAGLGNASVVAAGASITGMPASFVHSRQTSTGVLAASASEESLAVKLIRDNIAGLCIQLEKRAVEEGRSPPTFSAVHTPDYEQHCRPAFLLVSKFRRCFPHQHPVTGDSLSDGLYEVAFNAFLQMQLSQLRTDLNGIFLRQVKVVVMWDHLFKTAAELPMSLTMQELPHLVRHVRGVCLSRLQHVAQVLRHSQAQLAGPTLQLEENSLYSIFCTCVSAVVVDFAAYAPTGRASEVRIFEPSVNASVLTDTLYCVREEDTQRLMHALGHNHRSGASTVRVGPAMSSFHGVNLYAAEAKLGGWCENYFSLPEHTTPAALAQQVEDEFDSDSDGDTVGTLQLADFGEAVAHERSAEIQLLTMQRVVNAIYDSQRRAPVDLKIGSDDILKAIRAFASAFGKDKRPSKHDVARVLIVNLQRLRQMYVRAVDDETTSLLTWAQARELLRDFCEYETDEQYIDDELRRVSIPEAAQESMRSSPQEQPSDSHEPFMSNSSASAHVTDAGLRLEATGEDGRLSALNAANTTTSNIRSNPSAVNSDLSVNNTFPHPAKSTHLPHRLNGAQHSTVARRRLSVTSMRHQPVQEPPNPEAAAAAATAASTPASAASSTAPAPLRITNPSAAPEAYDFACISEVALTKLLPREALLARLAWRVGLVFGLENTGKSLIINSMQGVARPTVATVGMSQRVVAFEEWVWALNELGGRESFRSNWRYYVLRMEQVHFLMFVVDVRNEQGFREAYLYLKEVTEHYRSVPLVVLFNNFREGHRRFDIKEFEALINLQKLRSRHEAEVLSCVCDITVVHSKNRRLPPALETTLRHLSSLLLSRSQQKLKDAELPAKPKAAPVSACGSAVGGGFAMSGLGRAGSSVSFALTPLQPRQGSTRAT</sequence>
<feature type="compositionally biased region" description="Low complexity" evidence="5">
    <location>
        <begin position="972"/>
        <end position="994"/>
    </location>
</feature>
<dbReference type="OMA" id="EVYKNDQ"/>
<dbReference type="VEuPathDB" id="TriTrypDB:LpyrH10_06_2050"/>
<keyword evidence="4" id="KW-0479">Metal-binding</keyword>
<keyword evidence="8" id="KW-1185">Reference proteome</keyword>
<dbReference type="InterPro" id="IPR051995">
    <property type="entry name" value="Ciliary_GTPase"/>
</dbReference>
<accession>A0A0N1J4X9</accession>
<dbReference type="GO" id="GO:0003924">
    <property type="term" value="F:GTPase activity"/>
    <property type="evidence" value="ECO:0007669"/>
    <property type="project" value="InterPro"/>
</dbReference>
<gene>
    <name evidence="7" type="ORF">ABB37_03835</name>
</gene>
<proteinExistence type="predicted"/>
<evidence type="ECO:0000256" key="3">
    <source>
        <dbReference type="PIRSR" id="PIRSR606689-1"/>
    </source>
</evidence>
<feature type="compositionally biased region" description="Polar residues" evidence="5">
    <location>
        <begin position="856"/>
        <end position="865"/>
    </location>
</feature>
<evidence type="ECO:0000256" key="2">
    <source>
        <dbReference type="ARBA" id="ARBA00023134"/>
    </source>
</evidence>
<dbReference type="GO" id="GO:0046872">
    <property type="term" value="F:metal ion binding"/>
    <property type="evidence" value="ECO:0007669"/>
    <property type="project" value="UniProtKB-KW"/>
</dbReference>
<protein>
    <recommendedName>
        <fullName evidence="6">PH domain-containing protein</fullName>
    </recommendedName>
</protein>